<sequence length="365" mass="40359">MTRHLTHAGLPADLTRWQLLRLVESARRPLGLSKGAVGYLRHAIGLTTDGDFAKGRICAFWASVTEIAASLGMERRQITRIEAELIERGLIHKSSTNRSRRSGHRLHGVIRHEFGINLAPLIERAQEIQALAQRAMREQIEAKALRKQINKLFERIRGLGCDAAELAADAVLPNHRPSTIQSFQRLKQVAAALEAVLADFSANVGGGEMSHQCDISTLPNTNPDQIDKTCRAENRAARRPIRTTPAQVWLLASERFREYLAFYAASLGCGRAPDERCFVMAARDLAMNIGISTRAWRQSCEILGEARTALCVLIADRNACRHDDFRVRDAAAAFVGMVRKEARQGAVVDTLVGELTAFSRGCGYV</sequence>
<keyword evidence="4" id="KW-1185">Reference proteome</keyword>
<keyword evidence="1" id="KW-0175">Coiled coil</keyword>
<evidence type="ECO:0000313" key="3">
    <source>
        <dbReference type="EMBL" id="ABL70482.1"/>
    </source>
</evidence>
<protein>
    <recommendedName>
        <fullName evidence="2">Plasmid replication protein C N-terminal domain-containing protein</fullName>
    </recommendedName>
</protein>
<evidence type="ECO:0000259" key="2">
    <source>
        <dbReference type="Pfam" id="PF03428"/>
    </source>
</evidence>
<organism evidence="3 4">
    <name type="scientific">Paracoccus denitrificans (strain Pd 1222)</name>
    <dbReference type="NCBI Taxonomy" id="318586"/>
    <lineage>
        <taxon>Bacteria</taxon>
        <taxon>Pseudomonadati</taxon>
        <taxon>Pseudomonadota</taxon>
        <taxon>Alphaproteobacteria</taxon>
        <taxon>Rhodobacterales</taxon>
        <taxon>Paracoccaceae</taxon>
        <taxon>Paracoccus</taxon>
    </lineage>
</organism>
<dbReference type="AlphaFoldDB" id="A1B4N8"/>
<reference evidence="4" key="1">
    <citation type="submission" date="2006-12" db="EMBL/GenBank/DDBJ databases">
        <title>Complete sequence of chromosome 1 of Paracoccus denitrificans PD1222.</title>
        <authorList>
            <person name="Copeland A."/>
            <person name="Lucas S."/>
            <person name="Lapidus A."/>
            <person name="Barry K."/>
            <person name="Detter J.C."/>
            <person name="Glavina del Rio T."/>
            <person name="Hammon N."/>
            <person name="Israni S."/>
            <person name="Dalin E."/>
            <person name="Tice H."/>
            <person name="Pitluck S."/>
            <person name="Munk A.C."/>
            <person name="Brettin T."/>
            <person name="Bruce D."/>
            <person name="Han C."/>
            <person name="Tapia R."/>
            <person name="Gilna P."/>
            <person name="Schmutz J."/>
            <person name="Larimer F."/>
            <person name="Land M."/>
            <person name="Hauser L."/>
            <person name="Kyrpides N."/>
            <person name="Lykidis A."/>
            <person name="Spiro S."/>
            <person name="Richardson D.J."/>
            <person name="Moir J.W.B."/>
            <person name="Ferguson S.J."/>
            <person name="van Spanning R.J.M."/>
            <person name="Richardson P."/>
        </authorList>
    </citation>
    <scope>NUCLEOTIDE SEQUENCE [LARGE SCALE GENOMIC DNA]</scope>
    <source>
        <strain evidence="4">Pd 1222</strain>
    </source>
</reference>
<dbReference type="eggNOG" id="COG0640">
    <property type="taxonomic scope" value="Bacteria"/>
</dbReference>
<dbReference type="EMBL" id="CP000489">
    <property type="protein sequence ID" value="ABL70482.1"/>
    <property type="molecule type" value="Genomic_DNA"/>
</dbReference>
<dbReference type="Proteomes" id="UP000000361">
    <property type="component" value="Chromosome 1"/>
</dbReference>
<dbReference type="Pfam" id="PF03428">
    <property type="entry name" value="RP-C"/>
    <property type="match status" value="1"/>
</dbReference>
<dbReference type="OrthoDB" id="7488837at2"/>
<gene>
    <name evidence="3" type="ordered locus">Pden_2394</name>
</gene>
<dbReference type="InterPro" id="IPR005090">
    <property type="entry name" value="RepC_N"/>
</dbReference>
<dbReference type="KEGG" id="pde:Pden_2394"/>
<dbReference type="HOGENOM" id="CLU_914820_0_0_5"/>
<proteinExistence type="predicted"/>
<dbReference type="EnsemblBacteria" id="ABL70482">
    <property type="protein sequence ID" value="ABL70482"/>
    <property type="gene ID" value="Pden_2394"/>
</dbReference>
<evidence type="ECO:0000313" key="4">
    <source>
        <dbReference type="Proteomes" id="UP000000361"/>
    </source>
</evidence>
<feature type="coiled-coil region" evidence="1">
    <location>
        <begin position="128"/>
        <end position="155"/>
    </location>
</feature>
<accession>A1B4N8</accession>
<name>A1B4N8_PARDP</name>
<dbReference type="RefSeq" id="WP_011748675.1">
    <property type="nucleotide sequence ID" value="NC_008686.1"/>
</dbReference>
<dbReference type="GeneID" id="93450787"/>
<feature type="domain" description="Plasmid replication protein C N-terminal" evidence="2">
    <location>
        <begin position="10"/>
        <end position="156"/>
    </location>
</feature>
<evidence type="ECO:0000256" key="1">
    <source>
        <dbReference type="SAM" id="Coils"/>
    </source>
</evidence>
<dbReference type="STRING" id="318586.Pden_2394"/>